<dbReference type="STRING" id="1036808.A0A0C3DXP0"/>
<evidence type="ECO:0008006" key="4">
    <source>
        <dbReference type="Google" id="ProtNLM"/>
    </source>
</evidence>
<dbReference type="OrthoDB" id="2161379at2759"/>
<name>A0A0C3DXP0_9AGAM</name>
<dbReference type="Proteomes" id="UP000053989">
    <property type="component" value="Unassembled WGS sequence"/>
</dbReference>
<dbReference type="PANTHER" id="PTHR44666">
    <property type="entry name" value="WD REPEAT-CONTAINING PROTEIN 53"/>
    <property type="match status" value="1"/>
</dbReference>
<dbReference type="InterPro" id="IPR042453">
    <property type="entry name" value="WDR53"/>
</dbReference>
<feature type="repeat" description="WD" evidence="1">
    <location>
        <begin position="19"/>
        <end position="52"/>
    </location>
</feature>
<evidence type="ECO:0000313" key="3">
    <source>
        <dbReference type="Proteomes" id="UP000053989"/>
    </source>
</evidence>
<dbReference type="PANTHER" id="PTHR44666:SF1">
    <property type="entry name" value="WD REPEAT-CONTAINING PROTEIN 53"/>
    <property type="match status" value="1"/>
</dbReference>
<dbReference type="InParanoid" id="A0A0C3DXP0"/>
<keyword evidence="1" id="KW-0853">WD repeat</keyword>
<protein>
    <recommendedName>
        <fullName evidence="4">Anaphase-promoting complex subunit 4 WD40 domain-containing protein</fullName>
    </recommendedName>
</protein>
<gene>
    <name evidence="2" type="ORF">SCLCIDRAFT_542180</name>
</gene>
<sequence>MPDEELHFSRKSLKIPAQVTCLAYGETDRLLAGSDDGSVRIYDLTTMKVVKAIRGLAPVSSVAWRSRTESHADCLFVATGRRMILTSCDAHTELVVGADDNDLVNELTINARGDRLAYCLDSGVVGVIDLSNNKVVRMKKCHDSVCGSVKFIPDRPSELVSGGYDSAVFHFDFLQASLLSRDDLDLGATASSFGTSMTPPFIVSLSISPTGIIAAGTADGRVYVGTSGEKSSEAGAGRQKRRRKWEGLRADGRIVTEVAQGPVTGTVFTAPREFLTCTLLGSVTSHEIGGSADDSSLSVKPKWNHSTEDIFKVNAIVATRDLVFIGGFQKDGGGIIEVWRIGATGENAETK</sequence>
<dbReference type="AlphaFoldDB" id="A0A0C3DXP0"/>
<dbReference type="Pfam" id="PF00400">
    <property type="entry name" value="WD40"/>
    <property type="match status" value="1"/>
</dbReference>
<dbReference type="InterPro" id="IPR036322">
    <property type="entry name" value="WD40_repeat_dom_sf"/>
</dbReference>
<dbReference type="SUPFAM" id="SSF50978">
    <property type="entry name" value="WD40 repeat-like"/>
    <property type="match status" value="1"/>
</dbReference>
<keyword evidence="3" id="KW-1185">Reference proteome</keyword>
<proteinExistence type="predicted"/>
<reference evidence="2 3" key="1">
    <citation type="submission" date="2014-04" db="EMBL/GenBank/DDBJ databases">
        <authorList>
            <consortium name="DOE Joint Genome Institute"/>
            <person name="Kuo A."/>
            <person name="Kohler A."/>
            <person name="Nagy L.G."/>
            <person name="Floudas D."/>
            <person name="Copeland A."/>
            <person name="Barry K.W."/>
            <person name="Cichocki N."/>
            <person name="Veneault-Fourrey C."/>
            <person name="LaButti K."/>
            <person name="Lindquist E.A."/>
            <person name="Lipzen A."/>
            <person name="Lundell T."/>
            <person name="Morin E."/>
            <person name="Murat C."/>
            <person name="Sun H."/>
            <person name="Tunlid A."/>
            <person name="Henrissat B."/>
            <person name="Grigoriev I.V."/>
            <person name="Hibbett D.S."/>
            <person name="Martin F."/>
            <person name="Nordberg H.P."/>
            <person name="Cantor M.N."/>
            <person name="Hua S.X."/>
        </authorList>
    </citation>
    <scope>NUCLEOTIDE SEQUENCE [LARGE SCALE GENOMIC DNA]</scope>
    <source>
        <strain evidence="2 3">Foug A</strain>
    </source>
</reference>
<dbReference type="EMBL" id="KN822023">
    <property type="protein sequence ID" value="KIM65330.1"/>
    <property type="molecule type" value="Genomic_DNA"/>
</dbReference>
<dbReference type="HOGENOM" id="CLU_066072_0_0_1"/>
<dbReference type="PROSITE" id="PS50082">
    <property type="entry name" value="WD_REPEATS_2"/>
    <property type="match status" value="1"/>
</dbReference>
<accession>A0A0C3DXP0</accession>
<reference evidence="3" key="2">
    <citation type="submission" date="2015-01" db="EMBL/GenBank/DDBJ databases">
        <title>Evolutionary Origins and Diversification of the Mycorrhizal Mutualists.</title>
        <authorList>
            <consortium name="DOE Joint Genome Institute"/>
            <consortium name="Mycorrhizal Genomics Consortium"/>
            <person name="Kohler A."/>
            <person name="Kuo A."/>
            <person name="Nagy L.G."/>
            <person name="Floudas D."/>
            <person name="Copeland A."/>
            <person name="Barry K.W."/>
            <person name="Cichocki N."/>
            <person name="Veneault-Fourrey C."/>
            <person name="LaButti K."/>
            <person name="Lindquist E.A."/>
            <person name="Lipzen A."/>
            <person name="Lundell T."/>
            <person name="Morin E."/>
            <person name="Murat C."/>
            <person name="Riley R."/>
            <person name="Ohm R."/>
            <person name="Sun H."/>
            <person name="Tunlid A."/>
            <person name="Henrissat B."/>
            <person name="Grigoriev I.V."/>
            <person name="Hibbett D.S."/>
            <person name="Martin F."/>
        </authorList>
    </citation>
    <scope>NUCLEOTIDE SEQUENCE [LARGE SCALE GENOMIC DNA]</scope>
    <source>
        <strain evidence="3">Foug A</strain>
    </source>
</reference>
<dbReference type="Gene3D" id="2.130.10.10">
    <property type="entry name" value="YVTN repeat-like/Quinoprotein amine dehydrogenase"/>
    <property type="match status" value="2"/>
</dbReference>
<evidence type="ECO:0000256" key="1">
    <source>
        <dbReference type="PROSITE-ProRule" id="PRU00221"/>
    </source>
</evidence>
<dbReference type="SMART" id="SM00320">
    <property type="entry name" value="WD40"/>
    <property type="match status" value="3"/>
</dbReference>
<evidence type="ECO:0000313" key="2">
    <source>
        <dbReference type="EMBL" id="KIM65330.1"/>
    </source>
</evidence>
<dbReference type="InterPro" id="IPR015943">
    <property type="entry name" value="WD40/YVTN_repeat-like_dom_sf"/>
</dbReference>
<organism evidence="2 3">
    <name type="scientific">Scleroderma citrinum Foug A</name>
    <dbReference type="NCBI Taxonomy" id="1036808"/>
    <lineage>
        <taxon>Eukaryota</taxon>
        <taxon>Fungi</taxon>
        <taxon>Dikarya</taxon>
        <taxon>Basidiomycota</taxon>
        <taxon>Agaricomycotina</taxon>
        <taxon>Agaricomycetes</taxon>
        <taxon>Agaricomycetidae</taxon>
        <taxon>Boletales</taxon>
        <taxon>Sclerodermatineae</taxon>
        <taxon>Sclerodermataceae</taxon>
        <taxon>Scleroderma</taxon>
    </lineage>
</organism>
<dbReference type="InterPro" id="IPR001680">
    <property type="entry name" value="WD40_rpt"/>
</dbReference>